<dbReference type="SUPFAM" id="SSF55298">
    <property type="entry name" value="YjgF-like"/>
    <property type="match status" value="1"/>
</dbReference>
<sequence length="146" mass="16805">MPLYIINKEIRIFYSDSNIKKEIVKINGIKKPQSPFNHVVKAGKFLFLSSQLSIDLKTDKILSGNITEQTRQALENIKFLLESSGATMDDILKVVVYMRDVKDFDQMNRIYRKYFLEGQEPARVTIQALSPIKDIDIEIEVIALLP</sequence>
<evidence type="ECO:0000256" key="1">
    <source>
        <dbReference type="ARBA" id="ARBA00010552"/>
    </source>
</evidence>
<gene>
    <name evidence="2" type="ORF">LCGC14_1903770</name>
</gene>
<reference evidence="2" key="1">
    <citation type="journal article" date="2015" name="Nature">
        <title>Complex archaea that bridge the gap between prokaryotes and eukaryotes.</title>
        <authorList>
            <person name="Spang A."/>
            <person name="Saw J.H."/>
            <person name="Jorgensen S.L."/>
            <person name="Zaremba-Niedzwiedzka K."/>
            <person name="Martijn J."/>
            <person name="Lind A.E."/>
            <person name="van Eijk R."/>
            <person name="Schleper C."/>
            <person name="Guy L."/>
            <person name="Ettema T.J."/>
        </authorList>
    </citation>
    <scope>NUCLEOTIDE SEQUENCE</scope>
</reference>
<comment type="caution">
    <text evidence="2">The sequence shown here is derived from an EMBL/GenBank/DDBJ whole genome shotgun (WGS) entry which is preliminary data.</text>
</comment>
<name>A0A0F9FW28_9ZZZZ</name>
<comment type="similarity">
    <text evidence="1">Belongs to the RutC family.</text>
</comment>
<dbReference type="PANTHER" id="PTHR11803">
    <property type="entry name" value="2-IMINOBUTANOATE/2-IMINOPROPANOATE DEAMINASE RIDA"/>
    <property type="match status" value="1"/>
</dbReference>
<proteinExistence type="inferred from homology"/>
<dbReference type="InterPro" id="IPR006175">
    <property type="entry name" value="YjgF/YER057c/UK114"/>
</dbReference>
<dbReference type="GO" id="GO:0005829">
    <property type="term" value="C:cytosol"/>
    <property type="evidence" value="ECO:0007669"/>
    <property type="project" value="TreeGrafter"/>
</dbReference>
<dbReference type="CDD" id="cd00448">
    <property type="entry name" value="YjgF_YER057c_UK114_family"/>
    <property type="match status" value="1"/>
</dbReference>
<protein>
    <submittedName>
        <fullName evidence="2">Uncharacterized protein</fullName>
    </submittedName>
</protein>
<organism evidence="2">
    <name type="scientific">marine sediment metagenome</name>
    <dbReference type="NCBI Taxonomy" id="412755"/>
    <lineage>
        <taxon>unclassified sequences</taxon>
        <taxon>metagenomes</taxon>
        <taxon>ecological metagenomes</taxon>
    </lineage>
</organism>
<dbReference type="Pfam" id="PF01042">
    <property type="entry name" value="Ribonuc_L-PSP"/>
    <property type="match status" value="1"/>
</dbReference>
<dbReference type="Gene3D" id="3.30.1330.40">
    <property type="entry name" value="RutC-like"/>
    <property type="match status" value="1"/>
</dbReference>
<dbReference type="AlphaFoldDB" id="A0A0F9FW28"/>
<dbReference type="EMBL" id="LAZR01019985">
    <property type="protein sequence ID" value="KKL90528.1"/>
    <property type="molecule type" value="Genomic_DNA"/>
</dbReference>
<dbReference type="PANTHER" id="PTHR11803:SF39">
    <property type="entry name" value="2-IMINOBUTANOATE_2-IMINOPROPANOATE DEAMINASE"/>
    <property type="match status" value="1"/>
</dbReference>
<evidence type="ECO:0000313" key="2">
    <source>
        <dbReference type="EMBL" id="KKL90528.1"/>
    </source>
</evidence>
<accession>A0A0F9FW28</accession>
<dbReference type="InterPro" id="IPR035959">
    <property type="entry name" value="RutC-like_sf"/>
</dbReference>
<dbReference type="GO" id="GO:0019239">
    <property type="term" value="F:deaminase activity"/>
    <property type="evidence" value="ECO:0007669"/>
    <property type="project" value="TreeGrafter"/>
</dbReference>
<dbReference type="FunFam" id="3.30.1330.40:FF:000001">
    <property type="entry name" value="L-PSP family endoribonuclease"/>
    <property type="match status" value="1"/>
</dbReference>